<keyword evidence="1" id="KW-0812">Transmembrane</keyword>
<dbReference type="SUPFAM" id="SSF56112">
    <property type="entry name" value="Protein kinase-like (PK-like)"/>
    <property type="match status" value="1"/>
</dbReference>
<keyword evidence="1" id="KW-1133">Transmembrane helix</keyword>
<dbReference type="InterPro" id="IPR011009">
    <property type="entry name" value="Kinase-like_dom_sf"/>
</dbReference>
<dbReference type="GO" id="GO:0005524">
    <property type="term" value="F:ATP binding"/>
    <property type="evidence" value="ECO:0007669"/>
    <property type="project" value="InterPro"/>
</dbReference>
<dbReference type="PANTHER" id="PTHR45707">
    <property type="entry name" value="C2 CALCIUM/LIPID-BINDING PLANT PHOSPHORIBOSYLTRANSFERASE FAMILY PROTEIN"/>
    <property type="match status" value="1"/>
</dbReference>
<evidence type="ECO:0000259" key="2">
    <source>
        <dbReference type="PROSITE" id="PS50011"/>
    </source>
</evidence>
<feature type="transmembrane region" description="Helical" evidence="1">
    <location>
        <begin position="46"/>
        <end position="67"/>
    </location>
</feature>
<accession>A0A0A9DPH7</accession>
<evidence type="ECO:0000313" key="3">
    <source>
        <dbReference type="EMBL" id="JAD89701.1"/>
    </source>
</evidence>
<dbReference type="AlphaFoldDB" id="A0A0A9DPH7"/>
<dbReference type="GO" id="GO:0004672">
    <property type="term" value="F:protein kinase activity"/>
    <property type="evidence" value="ECO:0007669"/>
    <property type="project" value="InterPro"/>
</dbReference>
<dbReference type="Gene3D" id="1.10.510.10">
    <property type="entry name" value="Transferase(Phosphotransferase) domain 1"/>
    <property type="match status" value="1"/>
</dbReference>
<reference evidence="3" key="1">
    <citation type="submission" date="2014-09" db="EMBL/GenBank/DDBJ databases">
        <authorList>
            <person name="Magalhaes I.L.F."/>
            <person name="Oliveira U."/>
            <person name="Santos F.R."/>
            <person name="Vidigal T.H.D.A."/>
            <person name="Brescovit A.D."/>
            <person name="Santos A.J."/>
        </authorList>
    </citation>
    <scope>NUCLEOTIDE SEQUENCE</scope>
    <source>
        <tissue evidence="3">Shoot tissue taken approximately 20 cm above the soil surface</tissue>
    </source>
</reference>
<dbReference type="Pfam" id="PF00069">
    <property type="entry name" value="Pkinase"/>
    <property type="match status" value="1"/>
</dbReference>
<name>A0A0A9DPH7_ARUDO</name>
<feature type="domain" description="Protein kinase" evidence="2">
    <location>
        <begin position="1"/>
        <end position="74"/>
    </location>
</feature>
<reference evidence="3" key="2">
    <citation type="journal article" date="2015" name="Data Brief">
        <title>Shoot transcriptome of the giant reed, Arundo donax.</title>
        <authorList>
            <person name="Barrero R.A."/>
            <person name="Guerrero F.D."/>
            <person name="Moolhuijzen P."/>
            <person name="Goolsby J.A."/>
            <person name="Tidwell J."/>
            <person name="Bellgard S.E."/>
            <person name="Bellgard M.I."/>
        </authorList>
    </citation>
    <scope>NUCLEOTIDE SEQUENCE</scope>
    <source>
        <tissue evidence="3">Shoot tissue taken approximately 20 cm above the soil surface</tissue>
    </source>
</reference>
<organism evidence="3">
    <name type="scientific">Arundo donax</name>
    <name type="common">Giant reed</name>
    <name type="synonym">Donax arundinaceus</name>
    <dbReference type="NCBI Taxonomy" id="35708"/>
    <lineage>
        <taxon>Eukaryota</taxon>
        <taxon>Viridiplantae</taxon>
        <taxon>Streptophyta</taxon>
        <taxon>Embryophyta</taxon>
        <taxon>Tracheophyta</taxon>
        <taxon>Spermatophyta</taxon>
        <taxon>Magnoliopsida</taxon>
        <taxon>Liliopsida</taxon>
        <taxon>Poales</taxon>
        <taxon>Poaceae</taxon>
        <taxon>PACMAD clade</taxon>
        <taxon>Arundinoideae</taxon>
        <taxon>Arundineae</taxon>
        <taxon>Arundo</taxon>
    </lineage>
</organism>
<dbReference type="InterPro" id="IPR000719">
    <property type="entry name" value="Prot_kinase_dom"/>
</dbReference>
<keyword evidence="1" id="KW-0472">Membrane</keyword>
<dbReference type="EMBL" id="GBRH01208194">
    <property type="protein sequence ID" value="JAD89701.1"/>
    <property type="molecule type" value="Transcribed_RNA"/>
</dbReference>
<sequence>MDIKPSNILLDERLVPKIADFGLSRVLANKTHTQTTKLIGSRYPTFIIITSAWAITIIINIQHFFILRKQAAIK</sequence>
<proteinExistence type="predicted"/>
<protein>
    <recommendedName>
        <fullName evidence="2">Protein kinase domain-containing protein</fullName>
    </recommendedName>
</protein>
<evidence type="ECO:0000256" key="1">
    <source>
        <dbReference type="SAM" id="Phobius"/>
    </source>
</evidence>
<dbReference type="PROSITE" id="PS50011">
    <property type="entry name" value="PROTEIN_KINASE_DOM"/>
    <property type="match status" value="1"/>
</dbReference>